<dbReference type="AlphaFoldDB" id="A0A2P4XWE8"/>
<dbReference type="Proteomes" id="UP000237271">
    <property type="component" value="Unassembled WGS sequence"/>
</dbReference>
<comment type="caution">
    <text evidence="1">The sequence shown here is derived from an EMBL/GenBank/DDBJ whole genome shotgun (WGS) entry which is preliminary data.</text>
</comment>
<dbReference type="OrthoDB" id="126917at2759"/>
<keyword evidence="2" id="KW-1185">Reference proteome</keyword>
<protein>
    <submittedName>
        <fullName evidence="1">Uncharacterized protein</fullName>
    </submittedName>
</protein>
<evidence type="ECO:0000313" key="2">
    <source>
        <dbReference type="Proteomes" id="UP000237271"/>
    </source>
</evidence>
<sequence length="147" mass="16984">MLLERLKASHGLNHGRISRGAYERGFVQDEPLFVNDIEAALSVYCSHHTEFLLRNLQASVRNRMTAVGPSPCGAREHHTQSQTEALFWRWVSLKHFLVQELKELREDRLLFFDLGQPDLRIAFDHLIAKRQLHPVMEGLRQQSKSSA</sequence>
<accession>A0A2P4XWE8</accession>
<evidence type="ECO:0000313" key="1">
    <source>
        <dbReference type="EMBL" id="POM69887.1"/>
    </source>
</evidence>
<proteinExistence type="predicted"/>
<organism evidence="1 2">
    <name type="scientific">Phytophthora palmivora</name>
    <dbReference type="NCBI Taxonomy" id="4796"/>
    <lineage>
        <taxon>Eukaryota</taxon>
        <taxon>Sar</taxon>
        <taxon>Stramenopiles</taxon>
        <taxon>Oomycota</taxon>
        <taxon>Peronosporomycetes</taxon>
        <taxon>Peronosporales</taxon>
        <taxon>Peronosporaceae</taxon>
        <taxon>Phytophthora</taxon>
    </lineage>
</organism>
<name>A0A2P4XWE8_9STRA</name>
<dbReference type="EMBL" id="NCKW01007813">
    <property type="protein sequence ID" value="POM69887.1"/>
    <property type="molecule type" value="Genomic_DNA"/>
</dbReference>
<gene>
    <name evidence="1" type="ORF">PHPALM_13790</name>
</gene>
<reference evidence="1 2" key="1">
    <citation type="journal article" date="2017" name="Genome Biol. Evol.">
        <title>Phytophthora megakarya and P. palmivora, closely related causal agents of cacao black pod rot, underwent increases in genome sizes and gene numbers by different mechanisms.</title>
        <authorList>
            <person name="Ali S.S."/>
            <person name="Shao J."/>
            <person name="Lary D.J."/>
            <person name="Kronmiller B."/>
            <person name="Shen D."/>
            <person name="Strem M.D."/>
            <person name="Amoako-Attah I."/>
            <person name="Akrofi A.Y."/>
            <person name="Begoude B.A."/>
            <person name="Ten Hoopen G.M."/>
            <person name="Coulibaly K."/>
            <person name="Kebe B.I."/>
            <person name="Melnick R.L."/>
            <person name="Guiltinan M.J."/>
            <person name="Tyler B.M."/>
            <person name="Meinhardt L.W."/>
            <person name="Bailey B.A."/>
        </authorList>
    </citation>
    <scope>NUCLEOTIDE SEQUENCE [LARGE SCALE GENOMIC DNA]</scope>
    <source>
        <strain evidence="2">sbr112.9</strain>
    </source>
</reference>